<feature type="region of interest" description="Disordered" evidence="7">
    <location>
        <begin position="528"/>
        <end position="552"/>
    </location>
</feature>
<proteinExistence type="inferred from homology"/>
<evidence type="ECO:0000256" key="3">
    <source>
        <dbReference type="PIRSR" id="PIRSR623088-1"/>
    </source>
</evidence>
<keyword evidence="8" id="KW-0472">Membrane</keyword>
<feature type="binding site" evidence="5">
    <location>
        <position position="791"/>
    </location>
    <ligand>
        <name>Zn(2+)</name>
        <dbReference type="ChEBI" id="CHEBI:29105"/>
        <label>2</label>
    </ligand>
</feature>
<feature type="transmembrane region" description="Helical" evidence="8">
    <location>
        <begin position="402"/>
        <end position="422"/>
    </location>
</feature>
<evidence type="ECO:0000313" key="10">
    <source>
        <dbReference type="EMBL" id="KAJ3172840.1"/>
    </source>
</evidence>
<dbReference type="GO" id="GO:0007165">
    <property type="term" value="P:signal transduction"/>
    <property type="evidence" value="ECO:0007669"/>
    <property type="project" value="InterPro"/>
</dbReference>
<comment type="cofactor">
    <cofactor evidence="6">
        <name>a divalent metal cation</name>
        <dbReference type="ChEBI" id="CHEBI:60240"/>
    </cofactor>
    <text evidence="6">Binds 2 divalent metal cations per subunit. Site 1 may preferentially bind zinc ions, while site 2 has a preference for magnesium and/or manganese ions.</text>
</comment>
<feature type="binding site" evidence="4">
    <location>
        <position position="954"/>
    </location>
    <ligand>
        <name>AMP</name>
        <dbReference type="ChEBI" id="CHEBI:456215"/>
    </ligand>
</feature>
<feature type="region of interest" description="Disordered" evidence="7">
    <location>
        <begin position="602"/>
        <end position="644"/>
    </location>
</feature>
<evidence type="ECO:0000256" key="8">
    <source>
        <dbReference type="SAM" id="Phobius"/>
    </source>
</evidence>
<dbReference type="InterPro" id="IPR036971">
    <property type="entry name" value="PDEase_catalytic_dom_sf"/>
</dbReference>
<sequence length="1106" mass="120278">MAARSSTSTPAPPRFMVDTQSNSAQSGSMSLPPPSPISPSHMNVSASLPRKALQNLASQNHARDIKGSFPSGSMNSKSSSVGGLGATVERSGTHPTGTMPGMIHSPSREINQSSFISSSSNVGSGSGAGGGGGGGGGGSGGGGGGRPGVAASGKADNSMMILSQAGDLTGATGPTGFFPSRPNLHPVLLSFDSAEQESEYSLFFLNRHRFVWRRTVYLIFFAATCLYAYVMIRSPADGRNWTRLYSDDAKMAGNGSLDYANCPAGWYCMRCNPDYICNAYHIGGDLGFWLGMILLPCIVLIILSYKLKDAVLAQWIHSLTAVFVLCYAAGGVILRYIIVEPMTPVFQPALLCIMLIFVAIMFMRPRFVYAVASISVIVLFFIAGYASHVANDPQYSPSTAKTYIISVLALVIAAGVIMFNTYETEVYNRSQFGAAYSLHKTNAKLMNQLKVLQKAYGRKVADLDSPLEKSVMLIRSLMADPVNTPSHLMTLGQVMTLLGSSNLLTPDLENQAGELMDNEQEKWLFSEIQPRRKGSGRPRNQSRRRSVTKDLAGKIDMPIAEAISHASIRATASMDDYSPSSNVGNISEMSVAERVVSPLVHFSGSTSERDPESPEPAPLTMQTRASGSAPDLSSREKFPSNHSSVHSVGKAAVTKFASLPVLTGMSNAFISHPIFNPSPEAINLLGRIQEYNWPLFEFRDECGGRPLGTLSTYLFQRADLFNAFKIPLDVFRTFIVNIENGYRAELPYHNSTHASDVLHCVNYFVNSNDHLSRAAGDIDLLAIYVSAIIHDFDHPGLNNNFLCRISDSRAILYNDRSVLENYHLSSAWRLLCEPQNNFLCNVSISDMRGIREQVIDMVLATDLSQHFSVLSQFKNRVSSAQFSPEDSKDDRFLLWKILIKLADVSNPSKDWRVYERWVRMILEEFYMQGDVERARGMEISSFMDRNNPSIPGSQNGFIEYIVSPLFTAYDTWMPIPGIMADLALNREFWLKRKDLGLTTVFPTVGPKGSLTDLASLAHTKSNMPGSKSVAAGTPAQQTSHTALPSSTAGSHPFANVLSNSASMAVQTALAPLMAAQAPPPAATGSRHLSMNQTASGSATEVRRDDS</sequence>
<feature type="compositionally biased region" description="Basic residues" evidence="7">
    <location>
        <begin position="531"/>
        <end position="546"/>
    </location>
</feature>
<dbReference type="Pfam" id="PF00233">
    <property type="entry name" value="PDEase_I"/>
    <property type="match status" value="1"/>
</dbReference>
<feature type="compositionally biased region" description="Low complexity" evidence="7">
    <location>
        <begin position="67"/>
        <end position="81"/>
    </location>
</feature>
<keyword evidence="8" id="KW-1133">Transmembrane helix</keyword>
<dbReference type="EMBL" id="JADGJQ010000074">
    <property type="protein sequence ID" value="KAJ3172840.1"/>
    <property type="molecule type" value="Genomic_DNA"/>
</dbReference>
<feature type="binding site" evidence="5">
    <location>
        <position position="753"/>
    </location>
    <ligand>
        <name>Zn(2+)</name>
        <dbReference type="ChEBI" id="CHEBI:29105"/>
        <label>1</label>
    </ligand>
</feature>
<dbReference type="InterPro" id="IPR003607">
    <property type="entry name" value="HD/PDEase_dom"/>
</dbReference>
<feature type="domain" description="PDEase" evidence="9">
    <location>
        <begin position="671"/>
        <end position="996"/>
    </location>
</feature>
<protein>
    <recommendedName>
        <fullName evidence="6">Phosphodiesterase</fullName>
        <ecNumber evidence="6">3.1.4.-</ecNumber>
    </recommendedName>
</protein>
<keyword evidence="11" id="KW-1185">Reference proteome</keyword>
<evidence type="ECO:0000256" key="5">
    <source>
        <dbReference type="PIRSR" id="PIRSR623088-3"/>
    </source>
</evidence>
<keyword evidence="1 5" id="KW-0479">Metal-binding</keyword>
<dbReference type="InterPro" id="IPR002073">
    <property type="entry name" value="PDEase_catalytic_dom"/>
</dbReference>
<feature type="transmembrane region" description="Helical" evidence="8">
    <location>
        <begin position="288"/>
        <end position="307"/>
    </location>
</feature>
<evidence type="ECO:0000256" key="2">
    <source>
        <dbReference type="ARBA" id="ARBA00022801"/>
    </source>
</evidence>
<feature type="region of interest" description="Disordered" evidence="7">
    <location>
        <begin position="1076"/>
        <end position="1106"/>
    </location>
</feature>
<comment type="caution">
    <text evidence="10">The sequence shown here is derived from an EMBL/GenBank/DDBJ whole genome shotgun (WGS) entry which is preliminary data.</text>
</comment>
<dbReference type="PANTHER" id="PTHR11347">
    <property type="entry name" value="CYCLIC NUCLEOTIDE PHOSPHODIESTERASE"/>
    <property type="match status" value="1"/>
</dbReference>
<organism evidence="10 11">
    <name type="scientific">Geranomyces variabilis</name>
    <dbReference type="NCBI Taxonomy" id="109894"/>
    <lineage>
        <taxon>Eukaryota</taxon>
        <taxon>Fungi</taxon>
        <taxon>Fungi incertae sedis</taxon>
        <taxon>Chytridiomycota</taxon>
        <taxon>Chytridiomycota incertae sedis</taxon>
        <taxon>Chytridiomycetes</taxon>
        <taxon>Spizellomycetales</taxon>
        <taxon>Powellomycetaceae</taxon>
        <taxon>Geranomyces</taxon>
    </lineage>
</organism>
<feature type="binding site" evidence="5">
    <location>
        <position position="791"/>
    </location>
    <ligand>
        <name>Zn(2+)</name>
        <dbReference type="ChEBI" id="CHEBI:29105"/>
        <label>1</label>
    </ligand>
</feature>
<evidence type="ECO:0000313" key="11">
    <source>
        <dbReference type="Proteomes" id="UP001212152"/>
    </source>
</evidence>
<feature type="region of interest" description="Disordered" evidence="7">
    <location>
        <begin position="1021"/>
        <end position="1048"/>
    </location>
</feature>
<feature type="compositionally biased region" description="Polar residues" evidence="7">
    <location>
        <begin position="1086"/>
        <end position="1098"/>
    </location>
</feature>
<evidence type="ECO:0000256" key="1">
    <source>
        <dbReference type="ARBA" id="ARBA00022723"/>
    </source>
</evidence>
<feature type="transmembrane region" description="Helical" evidence="8">
    <location>
        <begin position="367"/>
        <end position="390"/>
    </location>
</feature>
<feature type="active site" description="Proton donor" evidence="3">
    <location>
        <position position="749"/>
    </location>
</feature>
<feature type="transmembrane region" description="Helical" evidence="8">
    <location>
        <begin position="319"/>
        <end position="339"/>
    </location>
</feature>
<dbReference type="EC" id="3.1.4.-" evidence="6"/>
<feature type="compositionally biased region" description="Gly residues" evidence="7">
    <location>
        <begin position="124"/>
        <end position="147"/>
    </location>
</feature>
<feature type="binding site" evidence="4">
    <location>
        <position position="903"/>
    </location>
    <ligand>
        <name>AMP</name>
        <dbReference type="ChEBI" id="CHEBI:456215"/>
    </ligand>
</feature>
<dbReference type="PRINTS" id="PR00387">
    <property type="entry name" value="PDIESTERASE1"/>
</dbReference>
<dbReference type="SUPFAM" id="SSF109604">
    <property type="entry name" value="HD-domain/PDEase-like"/>
    <property type="match status" value="1"/>
</dbReference>
<gene>
    <name evidence="10" type="primary">PDE7A_2</name>
    <name evidence="10" type="ORF">HDU87_007763</name>
</gene>
<feature type="region of interest" description="Disordered" evidence="7">
    <location>
        <begin position="1"/>
        <end position="152"/>
    </location>
</feature>
<feature type="transmembrane region" description="Helical" evidence="8">
    <location>
        <begin position="215"/>
        <end position="232"/>
    </location>
</feature>
<keyword evidence="8" id="KW-0812">Transmembrane</keyword>
<dbReference type="InterPro" id="IPR023174">
    <property type="entry name" value="PDEase_CS"/>
</dbReference>
<feature type="binding site" evidence="4">
    <location>
        <position position="791"/>
    </location>
    <ligand>
        <name>AMP</name>
        <dbReference type="ChEBI" id="CHEBI:456215"/>
    </ligand>
</feature>
<dbReference type="AlphaFoldDB" id="A0AAD5XMI0"/>
<dbReference type="PROSITE" id="PS51845">
    <property type="entry name" value="PDEASE_I_2"/>
    <property type="match status" value="1"/>
</dbReference>
<name>A0AAD5XMI0_9FUNG</name>
<feature type="binding site" evidence="5">
    <location>
        <position position="790"/>
    </location>
    <ligand>
        <name>Zn(2+)</name>
        <dbReference type="ChEBI" id="CHEBI:29105"/>
        <label>1</label>
    </ligand>
</feature>
<accession>A0AAD5XMI0</accession>
<feature type="compositionally biased region" description="Polar residues" evidence="7">
    <location>
        <begin position="1034"/>
        <end position="1048"/>
    </location>
</feature>
<feature type="binding site" evidence="4">
    <location>
        <begin position="749"/>
        <end position="753"/>
    </location>
    <ligand>
        <name>AMP</name>
        <dbReference type="ChEBI" id="CHEBI:456215"/>
    </ligand>
</feature>
<feature type="binding site" evidence="5">
    <location>
        <position position="903"/>
    </location>
    <ligand>
        <name>Zn(2+)</name>
        <dbReference type="ChEBI" id="CHEBI:29105"/>
        <label>1</label>
    </ligand>
</feature>
<evidence type="ECO:0000256" key="4">
    <source>
        <dbReference type="PIRSR" id="PIRSR623088-2"/>
    </source>
</evidence>
<comment type="similarity">
    <text evidence="6">Belongs to the cyclic nucleotide phosphodiesterase family.</text>
</comment>
<dbReference type="GO" id="GO:0046872">
    <property type="term" value="F:metal ion binding"/>
    <property type="evidence" value="ECO:0007669"/>
    <property type="project" value="UniProtKB-KW"/>
</dbReference>
<evidence type="ECO:0000256" key="7">
    <source>
        <dbReference type="SAM" id="MobiDB-lite"/>
    </source>
</evidence>
<dbReference type="Proteomes" id="UP001212152">
    <property type="component" value="Unassembled WGS sequence"/>
</dbReference>
<dbReference type="PROSITE" id="PS00126">
    <property type="entry name" value="PDEASE_I_1"/>
    <property type="match status" value="1"/>
</dbReference>
<dbReference type="Gene3D" id="1.10.1300.10">
    <property type="entry name" value="3'5'-cyclic nucleotide phosphodiesterase, catalytic domain"/>
    <property type="match status" value="1"/>
</dbReference>
<dbReference type="InterPro" id="IPR023088">
    <property type="entry name" value="PDEase"/>
</dbReference>
<dbReference type="GO" id="GO:0004114">
    <property type="term" value="F:3',5'-cyclic-nucleotide phosphodiesterase activity"/>
    <property type="evidence" value="ECO:0007669"/>
    <property type="project" value="InterPro"/>
</dbReference>
<reference evidence="10" key="1">
    <citation type="submission" date="2020-05" db="EMBL/GenBank/DDBJ databases">
        <title>Phylogenomic resolution of chytrid fungi.</title>
        <authorList>
            <person name="Stajich J.E."/>
            <person name="Amses K."/>
            <person name="Simmons R."/>
            <person name="Seto K."/>
            <person name="Myers J."/>
            <person name="Bonds A."/>
            <person name="Quandt C.A."/>
            <person name="Barry K."/>
            <person name="Liu P."/>
            <person name="Grigoriev I."/>
            <person name="Longcore J.E."/>
            <person name="James T.Y."/>
        </authorList>
    </citation>
    <scope>NUCLEOTIDE SEQUENCE</scope>
    <source>
        <strain evidence="10">JEL0379</strain>
    </source>
</reference>
<feature type="transmembrane region" description="Helical" evidence="8">
    <location>
        <begin position="345"/>
        <end position="362"/>
    </location>
</feature>
<keyword evidence="2 6" id="KW-0378">Hydrolase</keyword>
<evidence type="ECO:0000259" key="9">
    <source>
        <dbReference type="PROSITE" id="PS51845"/>
    </source>
</evidence>
<evidence type="ECO:0000256" key="6">
    <source>
        <dbReference type="RuleBase" id="RU363067"/>
    </source>
</evidence>
<dbReference type="SMART" id="SM00471">
    <property type="entry name" value="HDc"/>
    <property type="match status" value="1"/>
</dbReference>